<dbReference type="AlphaFoldDB" id="A0A068SD70"/>
<organism evidence="2 3">
    <name type="scientific">Lichtheimia corymbifera JMRC:FSU:9682</name>
    <dbReference type="NCBI Taxonomy" id="1263082"/>
    <lineage>
        <taxon>Eukaryota</taxon>
        <taxon>Fungi</taxon>
        <taxon>Fungi incertae sedis</taxon>
        <taxon>Mucoromycota</taxon>
        <taxon>Mucoromycotina</taxon>
        <taxon>Mucoromycetes</taxon>
        <taxon>Mucorales</taxon>
        <taxon>Lichtheimiaceae</taxon>
        <taxon>Lichtheimia</taxon>
    </lineage>
</organism>
<keyword evidence="3" id="KW-1185">Reference proteome</keyword>
<evidence type="ECO:0000313" key="3">
    <source>
        <dbReference type="Proteomes" id="UP000027586"/>
    </source>
</evidence>
<reference evidence="2" key="1">
    <citation type="submission" date="2013-08" db="EMBL/GenBank/DDBJ databases">
        <title>Gene expansion shapes genome architecture in the human pathogen Lichtheimia corymbifera: an evolutionary genomics analysis in the ancient terrestrial Mucorales (Mucoromycotina).</title>
        <authorList>
            <person name="Schwartze V.U."/>
            <person name="Winter S."/>
            <person name="Shelest E."/>
            <person name="Marcet-Houben M."/>
            <person name="Horn F."/>
            <person name="Wehner S."/>
            <person name="Hoffmann K."/>
            <person name="Riege K."/>
            <person name="Sammeth M."/>
            <person name="Nowrousian M."/>
            <person name="Valiante V."/>
            <person name="Linde J."/>
            <person name="Jacobsen I.D."/>
            <person name="Marz M."/>
            <person name="Brakhage A.A."/>
            <person name="Gabaldon T."/>
            <person name="Bocker S."/>
            <person name="Voigt K."/>
        </authorList>
    </citation>
    <scope>NUCLEOTIDE SEQUENCE [LARGE SCALE GENOMIC DNA]</scope>
    <source>
        <strain evidence="2">FSU 9682</strain>
    </source>
</reference>
<accession>A0A068SD70</accession>
<evidence type="ECO:0000313" key="2">
    <source>
        <dbReference type="EMBL" id="CDH59196.1"/>
    </source>
</evidence>
<evidence type="ECO:0000256" key="1">
    <source>
        <dbReference type="SAM" id="MobiDB-lite"/>
    </source>
</evidence>
<gene>
    <name evidence="2" type="ORF">LCOR_10023.1</name>
</gene>
<feature type="compositionally biased region" description="Polar residues" evidence="1">
    <location>
        <begin position="7"/>
        <end position="23"/>
    </location>
</feature>
<proteinExistence type="predicted"/>
<comment type="caution">
    <text evidence="2">The sequence shown here is derived from an EMBL/GenBank/DDBJ whole genome shotgun (WGS) entry which is preliminary data.</text>
</comment>
<dbReference type="EMBL" id="CBTN010000066">
    <property type="protein sequence ID" value="CDH59196.1"/>
    <property type="molecule type" value="Genomic_DNA"/>
</dbReference>
<dbReference type="Proteomes" id="UP000027586">
    <property type="component" value="Unassembled WGS sequence"/>
</dbReference>
<dbReference type="VEuPathDB" id="FungiDB:LCOR_10023.1"/>
<sequence>MLRESWVNPNSSEATLYNKSGTTTTADRLLAPEGAVGAKCTPTGATWPRDLYITIPGRRDSHGVYFVNGISTTSKHQTFG</sequence>
<protein>
    <submittedName>
        <fullName evidence="2">Uncharacterized protein</fullName>
    </submittedName>
</protein>
<name>A0A068SD70_9FUNG</name>
<feature type="region of interest" description="Disordered" evidence="1">
    <location>
        <begin position="1"/>
        <end position="23"/>
    </location>
</feature>